<name>A7N313_VIBC1</name>
<sequence length="40" mass="4896">MVISLQSHFQKCWLCQSGYERWLWSAKEGQSKWLLVLLRR</sequence>
<proteinExistence type="predicted"/>
<dbReference type="EMBL" id="CP000790">
    <property type="protein sequence ID" value="ABU72793.1"/>
    <property type="molecule type" value="Genomic_DNA"/>
</dbReference>
<accession>A7N313</accession>
<reference evidence="1 2" key="1">
    <citation type="submission" date="2007-08" db="EMBL/GenBank/DDBJ databases">
        <authorList>
            <consortium name="The Vibrio harveyi Genome Sequencing Project"/>
            <person name="Bassler B."/>
            <person name="Clifton S.W."/>
            <person name="Fulton L."/>
            <person name="Delehaunty K."/>
            <person name="Fronick C."/>
            <person name="Harrison M."/>
            <person name="Markivic C."/>
            <person name="Fulton R."/>
            <person name="Tin-Wollam A.-M."/>
            <person name="Shah N."/>
            <person name="Pepin K."/>
            <person name="Nash W."/>
            <person name="Thiruvilangam P."/>
            <person name="Bhonagiri V."/>
            <person name="Waters C."/>
            <person name="Tu K.C."/>
            <person name="Irgon J."/>
            <person name="Wilson R.K."/>
        </authorList>
    </citation>
    <scope>NUCLEOTIDE SEQUENCE [LARGE SCALE GENOMIC DNA]</scope>
    <source>
        <strain evidence="2">ATCC BAA-1116 / BB120</strain>
    </source>
</reference>
<dbReference type="KEGG" id="vha:VIBHAR_04885"/>
<protein>
    <submittedName>
        <fullName evidence="1">Uncharacterized protein</fullName>
    </submittedName>
</protein>
<evidence type="ECO:0000313" key="2">
    <source>
        <dbReference type="Proteomes" id="UP000008152"/>
    </source>
</evidence>
<dbReference type="AlphaFoldDB" id="A7N313"/>
<organism evidence="1 2">
    <name type="scientific">Vibrio campbellii (strain ATCC BAA-1116)</name>
    <dbReference type="NCBI Taxonomy" id="2902295"/>
    <lineage>
        <taxon>Bacteria</taxon>
        <taxon>Pseudomonadati</taxon>
        <taxon>Pseudomonadota</taxon>
        <taxon>Gammaproteobacteria</taxon>
        <taxon>Vibrionales</taxon>
        <taxon>Vibrionaceae</taxon>
        <taxon>Vibrio</taxon>
    </lineage>
</organism>
<dbReference type="Proteomes" id="UP000008152">
    <property type="component" value="Chromosome II"/>
</dbReference>
<evidence type="ECO:0000313" key="1">
    <source>
        <dbReference type="EMBL" id="ABU72793.1"/>
    </source>
</evidence>
<gene>
    <name evidence="1" type="ordered locus">VIBHAR_04885</name>
</gene>